<reference evidence="1 2" key="1">
    <citation type="journal article" date="2018" name="Genome Biol. Evol.">
        <title>Multiple Roots of Fruiting Body Formation in Amoebozoa.</title>
        <authorList>
            <person name="Hillmann F."/>
            <person name="Forbes G."/>
            <person name="Novohradska S."/>
            <person name="Ferling I."/>
            <person name="Riege K."/>
            <person name="Groth M."/>
            <person name="Westermann M."/>
            <person name="Marz M."/>
            <person name="Spaller T."/>
            <person name="Winckler T."/>
            <person name="Schaap P."/>
            <person name="Glockner G."/>
        </authorList>
    </citation>
    <scope>NUCLEOTIDE SEQUENCE [LARGE SCALE GENOMIC DNA]</scope>
    <source>
        <strain evidence="1 2">Jena</strain>
    </source>
</reference>
<gene>
    <name evidence="1" type="ORF">PROFUN_10348</name>
</gene>
<dbReference type="EMBL" id="MDYQ01000110">
    <property type="protein sequence ID" value="PRP82140.1"/>
    <property type="molecule type" value="Genomic_DNA"/>
</dbReference>
<evidence type="ECO:0000313" key="2">
    <source>
        <dbReference type="Proteomes" id="UP000241769"/>
    </source>
</evidence>
<evidence type="ECO:0000313" key="1">
    <source>
        <dbReference type="EMBL" id="PRP82140.1"/>
    </source>
</evidence>
<keyword evidence="2" id="KW-1185">Reference proteome</keyword>
<sequence length="268" mass="29584">MALQTSKMKHNIIIRTEGWRSYVQHKYIRSGVTCRQMSTVSSHGNNRKRLSCAPTDLRNITKQQHSRAARPSPLPSVTVRTTENTPVAIVHAAQAPNMARRHSASALELLAVRRSVASCFIRTSCSIRSHLPRAVRNERSFSVLSVVQITAECALRTATIRGHSEAIVKRQAELPPPVAVSSTRQRQAVENASVVDVVRPAQVPNMAPSAVAQPPIILTKLNILIIRQRSNLVAVLRGIVRPEDLSDVDRQEIDRIADLIEAAWSSQA</sequence>
<accession>A0A2P6NDW6</accession>
<protein>
    <submittedName>
        <fullName evidence="1">Uncharacterized protein</fullName>
    </submittedName>
</protein>
<name>A0A2P6NDW6_9EUKA</name>
<dbReference type="Proteomes" id="UP000241769">
    <property type="component" value="Unassembled WGS sequence"/>
</dbReference>
<comment type="caution">
    <text evidence="1">The sequence shown here is derived from an EMBL/GenBank/DDBJ whole genome shotgun (WGS) entry which is preliminary data.</text>
</comment>
<dbReference type="InParanoid" id="A0A2P6NDW6"/>
<dbReference type="AlphaFoldDB" id="A0A2P6NDW6"/>
<proteinExistence type="predicted"/>
<organism evidence="1 2">
    <name type="scientific">Planoprotostelium fungivorum</name>
    <dbReference type="NCBI Taxonomy" id="1890364"/>
    <lineage>
        <taxon>Eukaryota</taxon>
        <taxon>Amoebozoa</taxon>
        <taxon>Evosea</taxon>
        <taxon>Variosea</taxon>
        <taxon>Cavosteliida</taxon>
        <taxon>Cavosteliaceae</taxon>
        <taxon>Planoprotostelium</taxon>
    </lineage>
</organism>